<dbReference type="Proteomes" id="UP000011115">
    <property type="component" value="Unassembled WGS sequence"/>
</dbReference>
<dbReference type="AlphaFoldDB" id="M1DD02"/>
<dbReference type="GO" id="GO:0009523">
    <property type="term" value="C:photosystem II"/>
    <property type="evidence" value="ECO:0000318"/>
    <property type="project" value="GO_Central"/>
</dbReference>
<organism evidence="2 3">
    <name type="scientific">Solanum tuberosum</name>
    <name type="common">Potato</name>
    <dbReference type="NCBI Taxonomy" id="4113"/>
    <lineage>
        <taxon>Eukaryota</taxon>
        <taxon>Viridiplantae</taxon>
        <taxon>Streptophyta</taxon>
        <taxon>Embryophyta</taxon>
        <taxon>Tracheophyta</taxon>
        <taxon>Spermatophyta</taxon>
        <taxon>Magnoliopsida</taxon>
        <taxon>eudicotyledons</taxon>
        <taxon>Gunneridae</taxon>
        <taxon>Pentapetalae</taxon>
        <taxon>asterids</taxon>
        <taxon>lamiids</taxon>
        <taxon>Solanales</taxon>
        <taxon>Solanaceae</taxon>
        <taxon>Solanoideae</taxon>
        <taxon>Solaneae</taxon>
        <taxon>Solanum</taxon>
    </lineage>
</organism>
<evidence type="ECO:0000313" key="2">
    <source>
        <dbReference type="EnsemblPlants" id="PGSC0003DMT400087017"/>
    </source>
</evidence>
<reference evidence="3" key="1">
    <citation type="journal article" date="2011" name="Nature">
        <title>Genome sequence and analysis of the tuber crop potato.</title>
        <authorList>
            <consortium name="The Potato Genome Sequencing Consortium"/>
        </authorList>
    </citation>
    <scope>NUCLEOTIDE SEQUENCE [LARGE SCALE GENOMIC DNA]</scope>
    <source>
        <strain evidence="3">cv. DM1-3 516 R44</strain>
    </source>
</reference>
<keyword evidence="3" id="KW-1185">Reference proteome</keyword>
<dbReference type="HOGENOM" id="CLU_029307_1_2_1"/>
<protein>
    <recommendedName>
        <fullName evidence="1">Putative plant transposon protein domain-containing protein</fullName>
    </recommendedName>
</protein>
<evidence type="ECO:0000259" key="1">
    <source>
        <dbReference type="Pfam" id="PF20167"/>
    </source>
</evidence>
<proteinExistence type="predicted"/>
<accession>M1DD02</accession>
<feature type="domain" description="Putative plant transposon protein" evidence="1">
    <location>
        <begin position="85"/>
        <end position="229"/>
    </location>
</feature>
<sequence>MSSNGLELDGAVRLNLEVGVEASTPVDSVLAPTPPVAPVPPVVPPPWLLNRLKVDGLQTILEEKLLSTEGLECRCISVRDTLHYHHFKHFTRPRGTCIPTWVWEFYTTYGELVPKGKKKSSEFRPVKSVMVREKEVGYSSEYINTVLNRGLGATAAYEVLPTNQSLVDLKGWLAPLISDTTPSTIIPSQNVSIIHHPKAACLGSIISRRSINLGLLIEEEMAMRAKHSQS</sequence>
<dbReference type="PANTHER" id="PTHR33180">
    <property type="entry name" value="PHOTOSYSTEM II CP43 REACTION CENTER PROTEIN"/>
    <property type="match status" value="1"/>
</dbReference>
<name>M1DD02_SOLTU</name>
<dbReference type="EnsemblPlants" id="PGSC0003DMT400087017">
    <property type="protein sequence ID" value="PGSC0003DMT400087017"/>
    <property type="gene ID" value="PGSC0003DMG400036588"/>
</dbReference>
<reference evidence="2" key="2">
    <citation type="submission" date="2015-06" db="UniProtKB">
        <authorList>
            <consortium name="EnsemblPlants"/>
        </authorList>
    </citation>
    <scope>IDENTIFICATION</scope>
    <source>
        <strain evidence="2">DM1-3 516 R44</strain>
    </source>
</reference>
<dbReference type="PaxDb" id="4113-PGSC0003DMT400087017"/>
<dbReference type="Gramene" id="PGSC0003DMT400087017">
    <property type="protein sequence ID" value="PGSC0003DMT400087017"/>
    <property type="gene ID" value="PGSC0003DMG400036588"/>
</dbReference>
<dbReference type="Pfam" id="PF20167">
    <property type="entry name" value="Transposase_32"/>
    <property type="match status" value="1"/>
</dbReference>
<evidence type="ECO:0000313" key="3">
    <source>
        <dbReference type="Proteomes" id="UP000011115"/>
    </source>
</evidence>
<dbReference type="InterPro" id="IPR046796">
    <property type="entry name" value="Transposase_32_dom"/>
</dbReference>
<dbReference type="GO" id="GO:0009579">
    <property type="term" value="C:thylakoid"/>
    <property type="evidence" value="ECO:0000318"/>
    <property type="project" value="GO_Central"/>
</dbReference>
<dbReference type="InParanoid" id="M1DD02"/>
<dbReference type="PANTHER" id="PTHR33180:SF31">
    <property type="entry name" value="POLYPROTEIN PROTEIN"/>
    <property type="match status" value="1"/>
</dbReference>